<dbReference type="InterPro" id="IPR008271">
    <property type="entry name" value="Ser/Thr_kinase_AS"/>
</dbReference>
<protein>
    <recommendedName>
        <fullName evidence="8">Protein kinase domain-containing protein</fullName>
    </recommendedName>
</protein>
<gene>
    <name evidence="9" type="ORF">CEUSTIGMA_g9087.t1</name>
</gene>
<feature type="compositionally biased region" description="Polar residues" evidence="7">
    <location>
        <begin position="721"/>
        <end position="731"/>
    </location>
</feature>
<keyword evidence="4" id="KW-0418">Kinase</keyword>
<evidence type="ECO:0000256" key="2">
    <source>
        <dbReference type="ARBA" id="ARBA00022679"/>
    </source>
</evidence>
<keyword evidence="5 6" id="KW-0067">ATP-binding</keyword>
<feature type="region of interest" description="Disordered" evidence="7">
    <location>
        <begin position="1443"/>
        <end position="1477"/>
    </location>
</feature>
<evidence type="ECO:0000256" key="4">
    <source>
        <dbReference type="ARBA" id="ARBA00022777"/>
    </source>
</evidence>
<dbReference type="InterPro" id="IPR017441">
    <property type="entry name" value="Protein_kinase_ATP_BS"/>
</dbReference>
<dbReference type="Gene3D" id="1.10.510.10">
    <property type="entry name" value="Transferase(Phosphotransferase) domain 1"/>
    <property type="match status" value="1"/>
</dbReference>
<keyword evidence="1" id="KW-0723">Serine/threonine-protein kinase</keyword>
<evidence type="ECO:0000256" key="1">
    <source>
        <dbReference type="ARBA" id="ARBA00022527"/>
    </source>
</evidence>
<dbReference type="InterPro" id="IPR001245">
    <property type="entry name" value="Ser-Thr/Tyr_kinase_cat_dom"/>
</dbReference>
<evidence type="ECO:0000259" key="8">
    <source>
        <dbReference type="PROSITE" id="PS50011"/>
    </source>
</evidence>
<evidence type="ECO:0000256" key="5">
    <source>
        <dbReference type="ARBA" id="ARBA00022840"/>
    </source>
</evidence>
<proteinExistence type="predicted"/>
<feature type="binding site" evidence="6">
    <location>
        <position position="1098"/>
    </location>
    <ligand>
        <name>ATP</name>
        <dbReference type="ChEBI" id="CHEBI:30616"/>
    </ligand>
</feature>
<feature type="compositionally biased region" description="Basic residues" evidence="7">
    <location>
        <begin position="640"/>
        <end position="652"/>
    </location>
</feature>
<keyword evidence="10" id="KW-1185">Reference proteome</keyword>
<keyword evidence="2" id="KW-0808">Transferase</keyword>
<dbReference type="Gene3D" id="3.30.200.20">
    <property type="entry name" value="Phosphorylase Kinase, domain 1"/>
    <property type="match status" value="1"/>
</dbReference>
<dbReference type="EMBL" id="BEGY01000068">
    <property type="protein sequence ID" value="GAX81659.1"/>
    <property type="molecule type" value="Genomic_DNA"/>
</dbReference>
<dbReference type="Proteomes" id="UP000232323">
    <property type="component" value="Unassembled WGS sequence"/>
</dbReference>
<feature type="region of interest" description="Disordered" evidence="7">
    <location>
        <begin position="1255"/>
        <end position="1278"/>
    </location>
</feature>
<sequence length="1729" mass="183172">MCYSCLRIEVLSAGQLTTCNLACAGMDQELVRFGLPQLLDESTSINTLIQMQGVLSSSSAITPINTFCDWQEMQEGLGVSSFLAAAVRRGSEVVGSLTLADNRIHHFQESQGWPLCIQTLGAFLSQIFMDGQLTRFSTIMESIFVCTTLDALVKALSFGCATILDHKLMLGTLGDLQCRVAFMKQDLQQKGGSVASSAGHPHPAVSSAQYRSSTAPRPASPLQANDSVTPALLLQHAGSSGLPSCAILFDDSAHEELRARGLVGNYGVAGSHGSNSQGMAKSAVLGTKGSLPANIAYLEAGWSNARRFSRGSVERLTGAFDMMQPILSSSAATAGGGDALQRRESRLGGGAATTGLRNQTRMQGVKRAVTTSRLLASGRVGDRGRPPSFHVLHPPPRAAADRGTAAAAAATNQATPVPGSEKKLDRTRPSVEPSTRLSEELQHESTSLKLVGGPSGDTPTVDTVAPGVIFGDEAIQMIPEALLKAAQAGPQSSKEVAPASTVATIAAHVDMTGSSPFSASQQLKRSAVSVSQSQASSLTLTGPSIHQFAKARRPSSISVVTERLRELILRPFGSTPPSPGAGSSVDHNRGRAAEGSVGSMHELGNDILSTAEVIAAHNEKSKSYLAAGGECRYQYAHPRGGSRRSAASRKLSHTSDASSLNWETQHVPPAPVVKHYSPAAARMDHIDGVFQEPVRRRASRDDLAGLTGVRMPTKVDGLTGRHQSFSRSNSPAGARILEGAEPAQSVDNLSNRGRDSAAAEGQCFLLSSSLVGKAIRRKSGLWVANCAELMQGDSGLTHSDLILTTATHLTASLVLATMYNDQGTPILALYVTTSSKYSPPVLQLLLDELTEALAVLQPLVAHKLRGDLSQEWAFLQHEILDPRRLAHLKDMSGEVTPRGINVLPGMLRELTPRGINVLPGMLREGPVLSSTVKWHGLGNGPELGPEGAIASLQTQPQQGSPLGGSLPWGWDPVTQSPAMMPSVTGYDIMREGAKKSSSIDGGNRDMSLSAVERFRRLNHARQLSVTVSDAGGFRSKRMNALVGSFHDRVQQAQKQQLQRSLFDRPEDIQNLTVGERIGRGGYGDVYLGRYQGCEVAVKVISERPGGRNIINNALELAVLSTVSHPSIVQVMTFFTDVLVTALPTGCMPQLLLQPAGKDTTPEDAARLVFAMAASDTSSSSPPSKKRSMLIVMEFCDAGSLADTLGRGVFAHSARLADASEKSSGKLPLIQPGGVKAVSYSEDLPKLTTVASQGSSSLWPQSCASTSATPASNRPSALRRSFSSPASAALARRMQAIYLTLLEVASALRYLHSLNLVHRDLKPQNILLKSSATDPRGFTAKLTDFGLVRLELAAQPTPSVGSRRNSVDIQRGCAQKSAAAGAAAAAATATKKLELPYAVAAAAAAVGNRIAAAAASVNGTDCLMSPPLRRYSGTITHLPPEVFQSSSIDTKSDDKPCESGLSLSVEEREEEEEEEVEDGADLLDQINDTLLNKPVASSQDVYAFGVLMHEIFMGEFAYKMVPSKDIVKLVKKGQVLKFSPEAPTDYIQLATRCWSVEPTNRPSAEELVNELGAQLSALRSSSSLASVMLQLSPSAIRQRKIAGGALDRHPEADEAAAAATLAQPRPVPQLVSDYDTMPAAASAAYSTYTQMYHAAKQSPINKQPPLAAPVTKLEKPAGSAHRDQEEVLKCTDMNPRGSRANGLDGGPGYAVTAMTAPEETLTSSFPLHIL</sequence>
<dbReference type="PROSITE" id="PS50011">
    <property type="entry name" value="PROTEIN_KINASE_DOM"/>
    <property type="match status" value="1"/>
</dbReference>
<dbReference type="PROSITE" id="PS00107">
    <property type="entry name" value="PROTEIN_KINASE_ATP"/>
    <property type="match status" value="1"/>
</dbReference>
<dbReference type="InterPro" id="IPR051681">
    <property type="entry name" value="Ser/Thr_Kinases-Pseudokinases"/>
</dbReference>
<feature type="region of interest" description="Disordered" evidence="7">
    <location>
        <begin position="378"/>
        <end position="460"/>
    </location>
</feature>
<keyword evidence="3 6" id="KW-0547">Nucleotide-binding</keyword>
<evidence type="ECO:0000256" key="3">
    <source>
        <dbReference type="ARBA" id="ARBA00022741"/>
    </source>
</evidence>
<name>A0A250XFH0_9CHLO</name>
<feature type="region of interest" description="Disordered" evidence="7">
    <location>
        <begin position="638"/>
        <end position="666"/>
    </location>
</feature>
<feature type="compositionally biased region" description="Polar residues" evidence="7">
    <location>
        <begin position="654"/>
        <end position="664"/>
    </location>
</feature>
<evidence type="ECO:0000256" key="7">
    <source>
        <dbReference type="SAM" id="MobiDB-lite"/>
    </source>
</evidence>
<evidence type="ECO:0000256" key="6">
    <source>
        <dbReference type="PROSITE-ProRule" id="PRU10141"/>
    </source>
</evidence>
<dbReference type="InterPro" id="IPR011009">
    <property type="entry name" value="Kinase-like_dom_sf"/>
</dbReference>
<evidence type="ECO:0000313" key="9">
    <source>
        <dbReference type="EMBL" id="GAX81659.1"/>
    </source>
</evidence>
<dbReference type="SUPFAM" id="SSF56112">
    <property type="entry name" value="Protein kinase-like (PK-like)"/>
    <property type="match status" value="1"/>
</dbReference>
<feature type="compositionally biased region" description="Polar residues" evidence="7">
    <location>
        <begin position="206"/>
        <end position="215"/>
    </location>
</feature>
<evidence type="ECO:0000313" key="10">
    <source>
        <dbReference type="Proteomes" id="UP000232323"/>
    </source>
</evidence>
<feature type="compositionally biased region" description="Low complexity" evidence="7">
    <location>
        <begin position="401"/>
        <end position="415"/>
    </location>
</feature>
<accession>A0A250XFH0</accession>
<dbReference type="GO" id="GO:0005524">
    <property type="term" value="F:ATP binding"/>
    <property type="evidence" value="ECO:0007669"/>
    <property type="project" value="UniProtKB-UniRule"/>
</dbReference>
<dbReference type="InterPro" id="IPR000719">
    <property type="entry name" value="Prot_kinase_dom"/>
</dbReference>
<dbReference type="Pfam" id="PF00069">
    <property type="entry name" value="Pkinase"/>
    <property type="match status" value="1"/>
</dbReference>
<dbReference type="PANTHER" id="PTHR44329:SF214">
    <property type="entry name" value="PROTEIN KINASE DOMAIN-CONTAINING PROTEIN"/>
    <property type="match status" value="1"/>
</dbReference>
<feature type="compositionally biased region" description="Basic and acidic residues" evidence="7">
    <location>
        <begin position="420"/>
        <end position="429"/>
    </location>
</feature>
<feature type="region of interest" description="Disordered" evidence="7">
    <location>
        <begin position="570"/>
        <end position="592"/>
    </location>
</feature>
<feature type="region of interest" description="Disordered" evidence="7">
    <location>
        <begin position="192"/>
        <end position="223"/>
    </location>
</feature>
<dbReference type="SMART" id="SM00220">
    <property type="entry name" value="S_TKc"/>
    <property type="match status" value="1"/>
</dbReference>
<reference evidence="9 10" key="1">
    <citation type="submission" date="2017-08" db="EMBL/GenBank/DDBJ databases">
        <title>Acidophilic green algal genome provides insights into adaptation to an acidic environment.</title>
        <authorList>
            <person name="Hirooka S."/>
            <person name="Hirose Y."/>
            <person name="Kanesaki Y."/>
            <person name="Higuchi S."/>
            <person name="Fujiwara T."/>
            <person name="Onuma R."/>
            <person name="Era A."/>
            <person name="Ohbayashi R."/>
            <person name="Uzuka A."/>
            <person name="Nozaki H."/>
            <person name="Yoshikawa H."/>
            <person name="Miyagishima S.Y."/>
        </authorList>
    </citation>
    <scope>NUCLEOTIDE SEQUENCE [LARGE SCALE GENOMIC DNA]</scope>
    <source>
        <strain evidence="9 10">NIES-2499</strain>
    </source>
</reference>
<dbReference type="PANTHER" id="PTHR44329">
    <property type="entry name" value="SERINE/THREONINE-PROTEIN KINASE TNNI3K-RELATED"/>
    <property type="match status" value="1"/>
</dbReference>
<dbReference type="PROSITE" id="PS00108">
    <property type="entry name" value="PROTEIN_KINASE_ST"/>
    <property type="match status" value="1"/>
</dbReference>
<comment type="caution">
    <text evidence="9">The sequence shown here is derived from an EMBL/GenBank/DDBJ whole genome shotgun (WGS) entry which is preliminary data.</text>
</comment>
<dbReference type="STRING" id="1157962.A0A250XFH0"/>
<feature type="compositionally biased region" description="Acidic residues" evidence="7">
    <location>
        <begin position="1466"/>
        <end position="1477"/>
    </location>
</feature>
<dbReference type="OrthoDB" id="4062651at2759"/>
<feature type="domain" description="Protein kinase" evidence="8">
    <location>
        <begin position="1071"/>
        <end position="1577"/>
    </location>
</feature>
<dbReference type="Pfam" id="PF07714">
    <property type="entry name" value="PK_Tyr_Ser-Thr"/>
    <property type="match status" value="2"/>
</dbReference>
<dbReference type="GO" id="GO:0004674">
    <property type="term" value="F:protein serine/threonine kinase activity"/>
    <property type="evidence" value="ECO:0007669"/>
    <property type="project" value="UniProtKB-KW"/>
</dbReference>
<feature type="region of interest" description="Disordered" evidence="7">
    <location>
        <begin position="714"/>
        <end position="733"/>
    </location>
</feature>
<organism evidence="9 10">
    <name type="scientific">Chlamydomonas eustigma</name>
    <dbReference type="NCBI Taxonomy" id="1157962"/>
    <lineage>
        <taxon>Eukaryota</taxon>
        <taxon>Viridiplantae</taxon>
        <taxon>Chlorophyta</taxon>
        <taxon>core chlorophytes</taxon>
        <taxon>Chlorophyceae</taxon>
        <taxon>CS clade</taxon>
        <taxon>Chlamydomonadales</taxon>
        <taxon>Chlamydomonadaceae</taxon>
        <taxon>Chlamydomonas</taxon>
    </lineage>
</organism>